<protein>
    <submittedName>
        <fullName evidence="1">Molybdenum cofactor biosynthesis protein MoaD</fullName>
    </submittedName>
</protein>
<dbReference type="Proteomes" id="UP001497744">
    <property type="component" value="Unassembled WGS sequence"/>
</dbReference>
<accession>A0AAV4LRN8</accession>
<dbReference type="GeneID" id="94194041"/>
<keyword evidence="2" id="KW-1185">Reference proteome</keyword>
<comment type="caution">
    <text evidence="1">The sequence shown here is derived from an EMBL/GenBank/DDBJ whole genome shotgun (WGS) entry which is preliminary data.</text>
</comment>
<evidence type="ECO:0000313" key="2">
    <source>
        <dbReference type="Proteomes" id="UP001497744"/>
    </source>
</evidence>
<name>A0AAV4LRN8_BABCB</name>
<reference evidence="1 2" key="1">
    <citation type="submission" date="2021-06" db="EMBL/GenBank/DDBJ databases">
        <title>Genome sequence of Babesia caballi.</title>
        <authorList>
            <person name="Yamagishi J."/>
            <person name="Kidaka T."/>
            <person name="Ochi A."/>
        </authorList>
    </citation>
    <scope>NUCLEOTIDE SEQUENCE [LARGE SCALE GENOMIC DNA]</scope>
    <source>
        <strain evidence="1">USDA-D6B2</strain>
    </source>
</reference>
<proteinExistence type="predicted"/>
<dbReference type="AlphaFoldDB" id="A0AAV4LRN8"/>
<organism evidence="1 2">
    <name type="scientific">Babesia caballi</name>
    <dbReference type="NCBI Taxonomy" id="5871"/>
    <lineage>
        <taxon>Eukaryota</taxon>
        <taxon>Sar</taxon>
        <taxon>Alveolata</taxon>
        <taxon>Apicomplexa</taxon>
        <taxon>Aconoidasida</taxon>
        <taxon>Piroplasmida</taxon>
        <taxon>Babesiidae</taxon>
        <taxon>Babesia</taxon>
    </lineage>
</organism>
<sequence>MLCDIGDGGELVNIFEQRGNAFTRLRTKMICNITLTNHESFEILTTATGAIKIHFLPPALTVGLFTLPIQAAEKDLGALFRFTGFTAAPLLTVVRRLVAITTLNYALPVCLTITAIANELFQSVGQPSNEAGGTRATQNLNDLPNLCTKIGVRLFDRLKKFHNLAG</sequence>
<dbReference type="EMBL" id="BPLF01000002">
    <property type="protein sequence ID" value="GIX62560.1"/>
    <property type="molecule type" value="Genomic_DNA"/>
</dbReference>
<dbReference type="RefSeq" id="XP_067714629.1">
    <property type="nucleotide sequence ID" value="XM_067858528.1"/>
</dbReference>
<gene>
    <name evidence="1" type="ORF">BcabD6B2_19950</name>
</gene>
<evidence type="ECO:0000313" key="1">
    <source>
        <dbReference type="EMBL" id="GIX62560.1"/>
    </source>
</evidence>